<gene>
    <name evidence="1" type="ORF">GNLVRS02_ARAD1D16874g</name>
</gene>
<evidence type="ECO:0000313" key="1">
    <source>
        <dbReference type="EMBL" id="CDP37674.1"/>
    </source>
</evidence>
<name>A0A060TA88_BLAAD</name>
<reference evidence="1" key="2">
    <citation type="submission" date="2014-06" db="EMBL/GenBank/DDBJ databases">
        <title>The complete genome of Blastobotrys (Arxula) adeninivorans LS3 - a yeast of biotechnological interest.</title>
        <authorList>
            <person name="Kunze G."/>
            <person name="Gaillardin C."/>
            <person name="Czernicka M."/>
            <person name="Durrens P."/>
            <person name="Martin T."/>
            <person name="Boer E."/>
            <person name="Gabaldon T."/>
            <person name="Cruz J."/>
            <person name="Talla E."/>
            <person name="Marck C."/>
            <person name="Goffeau A."/>
            <person name="Barbe V."/>
            <person name="Baret P."/>
            <person name="Baronian K."/>
            <person name="Beier S."/>
            <person name="Bleykasten C."/>
            <person name="Bode R."/>
            <person name="Casaregola S."/>
            <person name="Despons L."/>
            <person name="Fairhead C."/>
            <person name="Giersberg M."/>
            <person name="Gierski P."/>
            <person name="Hahnel U."/>
            <person name="Hartmann A."/>
            <person name="Jankowska D."/>
            <person name="Jubin C."/>
            <person name="Jung P."/>
            <person name="Lafontaine I."/>
            <person name="Leh-Louis V."/>
            <person name="Lemaire M."/>
            <person name="Marcet-Houben M."/>
            <person name="Mascher M."/>
            <person name="Morel G."/>
            <person name="Richard G.-F."/>
            <person name="Riechen J."/>
            <person name="Sacerdot C."/>
            <person name="Sarkar A."/>
            <person name="Savel G."/>
            <person name="Schacherer J."/>
            <person name="Sherman D."/>
            <person name="Straub M.-L."/>
            <person name="Stein N."/>
            <person name="Thierry A."/>
            <person name="Trautwein-Schult A."/>
            <person name="Westhof E."/>
            <person name="Worch S."/>
            <person name="Dujon B."/>
            <person name="Souciet J.-L."/>
            <person name="Wincker P."/>
            <person name="Scholz U."/>
            <person name="Neuveglise N."/>
        </authorList>
    </citation>
    <scope>NUCLEOTIDE SEQUENCE</scope>
    <source>
        <strain evidence="1">LS3</strain>
    </source>
</reference>
<dbReference type="AlphaFoldDB" id="A0A060TA88"/>
<dbReference type="EMBL" id="HG937694">
    <property type="protein sequence ID" value="CDP37674.1"/>
    <property type="molecule type" value="Genomic_DNA"/>
</dbReference>
<proteinExistence type="predicted"/>
<protein>
    <submittedName>
        <fullName evidence="1">ARAD1D16874p</fullName>
    </submittedName>
</protein>
<organism evidence="1">
    <name type="scientific">Blastobotrys adeninivorans</name>
    <name type="common">Yeast</name>
    <name type="synonym">Arxula adeninivorans</name>
    <dbReference type="NCBI Taxonomy" id="409370"/>
    <lineage>
        <taxon>Eukaryota</taxon>
        <taxon>Fungi</taxon>
        <taxon>Dikarya</taxon>
        <taxon>Ascomycota</taxon>
        <taxon>Saccharomycotina</taxon>
        <taxon>Dipodascomycetes</taxon>
        <taxon>Dipodascales</taxon>
        <taxon>Trichomonascaceae</taxon>
        <taxon>Blastobotrys</taxon>
    </lineage>
</organism>
<accession>A0A060TA88</accession>
<sequence>MSLIGHTVAVGLWIGYGPGVIRGWSISPAYIRKQADSDSTGSGLPVEIPMENQCNSYLSFVQSLVHSFIRSFTDPQAPFYRTSVTLGQWLANCKTGQQLRLYDQTHQTDLTAPIDNHEIQRLD</sequence>
<reference evidence="1" key="1">
    <citation type="submission" date="2014-02" db="EMBL/GenBank/DDBJ databases">
        <authorList>
            <person name="Genoscope - CEA"/>
        </authorList>
    </citation>
    <scope>NUCLEOTIDE SEQUENCE</scope>
    <source>
        <strain evidence="1">LS3</strain>
    </source>
</reference>